<feature type="transmembrane region" description="Helical" evidence="3">
    <location>
        <begin position="48"/>
        <end position="67"/>
    </location>
</feature>
<keyword evidence="3" id="KW-0472">Membrane</keyword>
<evidence type="ECO:0000256" key="2">
    <source>
        <dbReference type="SAM" id="MobiDB-lite"/>
    </source>
</evidence>
<proteinExistence type="predicted"/>
<name>A0AAQ3KXL2_9LILI</name>
<evidence type="ECO:0000313" key="5">
    <source>
        <dbReference type="Proteomes" id="UP001327560"/>
    </source>
</evidence>
<accession>A0AAQ3KXL2</accession>
<sequence length="386" mass="41932">MSGTTENGTSISVIKVHDPQAGALPQRSMFSRIAAKVKSVGGTCLHALASPGAGTLIFTSVCLVLAYQHKKKLMRATPQTRPEAGQDMRPPLNRSLSVARLIIGQKAIERFQAIYSAADDESSIANDAAEAKEEIRKELQQKNMDFVKLYKQIGIIEMSSKKDQEEAIKALEEALKKANYKDDENQVANAHTHVAHELELLLVELLIYKGDYDKALSYPCLIEKDVSSVDFRVPFYQAIIHVLKNDTNKAKNYYDKFKDIRGNFHGPKFYEGVSPVPEFSEFMKIVKTLKEENKNADGTAALPSTREGKKTATPAPPSTENTPKMALAASPSAENTPKMAPAASPSTENTPKMAPAASPSAENTPTMAPAASPSAENTPTMAPAKV</sequence>
<evidence type="ECO:0000313" key="4">
    <source>
        <dbReference type="EMBL" id="WOL14156.1"/>
    </source>
</evidence>
<keyword evidence="3" id="KW-1133">Transmembrane helix</keyword>
<gene>
    <name evidence="4" type="ORF">Cni_G22936</name>
</gene>
<protein>
    <submittedName>
        <fullName evidence="4">Uncharacterized protein</fullName>
    </submittedName>
</protein>
<feature type="region of interest" description="Disordered" evidence="2">
    <location>
        <begin position="294"/>
        <end position="386"/>
    </location>
</feature>
<dbReference type="InterPro" id="IPR011990">
    <property type="entry name" value="TPR-like_helical_dom_sf"/>
</dbReference>
<dbReference type="Proteomes" id="UP001327560">
    <property type="component" value="Chromosome 7"/>
</dbReference>
<keyword evidence="3" id="KW-0812">Transmembrane</keyword>
<organism evidence="4 5">
    <name type="scientific">Canna indica</name>
    <name type="common">Indian-shot</name>
    <dbReference type="NCBI Taxonomy" id="4628"/>
    <lineage>
        <taxon>Eukaryota</taxon>
        <taxon>Viridiplantae</taxon>
        <taxon>Streptophyta</taxon>
        <taxon>Embryophyta</taxon>
        <taxon>Tracheophyta</taxon>
        <taxon>Spermatophyta</taxon>
        <taxon>Magnoliopsida</taxon>
        <taxon>Liliopsida</taxon>
        <taxon>Zingiberales</taxon>
        <taxon>Cannaceae</taxon>
        <taxon>Canna</taxon>
    </lineage>
</organism>
<keyword evidence="1" id="KW-0175">Coiled coil</keyword>
<dbReference type="Gene3D" id="1.25.40.10">
    <property type="entry name" value="Tetratricopeptide repeat domain"/>
    <property type="match status" value="1"/>
</dbReference>
<dbReference type="PANTHER" id="PTHR36350:SF3">
    <property type="entry name" value="TRANSMEMBRANE PROTEIN"/>
    <property type="match status" value="1"/>
</dbReference>
<reference evidence="4 5" key="1">
    <citation type="submission" date="2023-10" db="EMBL/GenBank/DDBJ databases">
        <title>Chromosome-scale genome assembly provides insights into flower coloration mechanisms of Canna indica.</title>
        <authorList>
            <person name="Li C."/>
        </authorList>
    </citation>
    <scope>NUCLEOTIDE SEQUENCE [LARGE SCALE GENOMIC DNA]</scope>
    <source>
        <tissue evidence="4">Flower</tissue>
    </source>
</reference>
<dbReference type="EMBL" id="CP136896">
    <property type="protein sequence ID" value="WOL14156.1"/>
    <property type="molecule type" value="Genomic_DNA"/>
</dbReference>
<feature type="coiled-coil region" evidence="1">
    <location>
        <begin position="125"/>
        <end position="181"/>
    </location>
</feature>
<evidence type="ECO:0000256" key="3">
    <source>
        <dbReference type="SAM" id="Phobius"/>
    </source>
</evidence>
<dbReference type="SUPFAM" id="SSF48452">
    <property type="entry name" value="TPR-like"/>
    <property type="match status" value="1"/>
</dbReference>
<dbReference type="PANTHER" id="PTHR36350">
    <property type="entry name" value="TRANSMEMBRANE PROTEIN"/>
    <property type="match status" value="1"/>
</dbReference>
<dbReference type="AlphaFoldDB" id="A0AAQ3KXL2"/>
<keyword evidence="5" id="KW-1185">Reference proteome</keyword>
<evidence type="ECO:0000256" key="1">
    <source>
        <dbReference type="SAM" id="Coils"/>
    </source>
</evidence>